<feature type="transmembrane region" description="Helical" evidence="1">
    <location>
        <begin position="119"/>
        <end position="141"/>
    </location>
</feature>
<dbReference type="EMBL" id="JBHSFK010000043">
    <property type="protein sequence ID" value="MFC4506413.1"/>
    <property type="molecule type" value="Genomic_DNA"/>
</dbReference>
<gene>
    <name evidence="2" type="ORF">ACFPIH_44415</name>
</gene>
<feature type="transmembrane region" description="Helical" evidence="1">
    <location>
        <begin position="94"/>
        <end position="113"/>
    </location>
</feature>
<evidence type="ECO:0000313" key="3">
    <source>
        <dbReference type="Proteomes" id="UP001595839"/>
    </source>
</evidence>
<proteinExistence type="predicted"/>
<sequence length="299" mass="31330">MGWDGIFTKTRPKRARPETTAAVAVAAAQLPALFLLWWIHDSTADTYGRDYGGAFGLLCLFVLAPVYLPVLGLLHACVQILPGAALADLASGRVRWFCQLPGAVLVGTGWAAVSSALWGAPFVITAPVLAGLGVLPVLAMAYARRREWGTRGIWWRAATGSVALSVLALAGGLVATATGLIEEYEPPRLSAARVTGVWRGANGSELRLLPGGRAELTRMPVRDSAVCDGTGTWSYEKERAYDSRDGVVVRLGAGSGTGSGCGDETAWTIGGTERAPELFVILGDPDNGDLCILKPAVAA</sequence>
<evidence type="ECO:0000256" key="1">
    <source>
        <dbReference type="SAM" id="Phobius"/>
    </source>
</evidence>
<protein>
    <recommendedName>
        <fullName evidence="4">Integral membrane protein</fullName>
    </recommendedName>
</protein>
<keyword evidence="1" id="KW-0812">Transmembrane</keyword>
<dbReference type="RefSeq" id="WP_381176928.1">
    <property type="nucleotide sequence ID" value="NZ_JBHSFK010000043.1"/>
</dbReference>
<accession>A0ABV9B7G4</accession>
<name>A0ABV9B7G4_9ACTN</name>
<evidence type="ECO:0000313" key="2">
    <source>
        <dbReference type="EMBL" id="MFC4506413.1"/>
    </source>
</evidence>
<reference evidence="3" key="1">
    <citation type="journal article" date="2019" name="Int. J. Syst. Evol. Microbiol.">
        <title>The Global Catalogue of Microorganisms (GCM) 10K type strain sequencing project: providing services to taxonomists for standard genome sequencing and annotation.</title>
        <authorList>
            <consortium name="The Broad Institute Genomics Platform"/>
            <consortium name="The Broad Institute Genome Sequencing Center for Infectious Disease"/>
            <person name="Wu L."/>
            <person name="Ma J."/>
        </authorList>
    </citation>
    <scope>NUCLEOTIDE SEQUENCE [LARGE SCALE GENOMIC DNA]</scope>
    <source>
        <strain evidence="3">CGMCC 4.7177</strain>
    </source>
</reference>
<comment type="caution">
    <text evidence="2">The sequence shown here is derived from an EMBL/GenBank/DDBJ whole genome shotgun (WGS) entry which is preliminary data.</text>
</comment>
<feature type="transmembrane region" description="Helical" evidence="1">
    <location>
        <begin position="153"/>
        <end position="181"/>
    </location>
</feature>
<keyword evidence="3" id="KW-1185">Reference proteome</keyword>
<keyword evidence="1" id="KW-1133">Transmembrane helix</keyword>
<feature type="transmembrane region" description="Helical" evidence="1">
    <location>
        <begin position="51"/>
        <end position="74"/>
    </location>
</feature>
<keyword evidence="1" id="KW-0472">Membrane</keyword>
<feature type="transmembrane region" description="Helical" evidence="1">
    <location>
        <begin position="21"/>
        <end position="39"/>
    </location>
</feature>
<organism evidence="2 3">
    <name type="scientific">Streptomyces vulcanius</name>
    <dbReference type="NCBI Taxonomy" id="1441876"/>
    <lineage>
        <taxon>Bacteria</taxon>
        <taxon>Bacillati</taxon>
        <taxon>Actinomycetota</taxon>
        <taxon>Actinomycetes</taxon>
        <taxon>Kitasatosporales</taxon>
        <taxon>Streptomycetaceae</taxon>
        <taxon>Streptomyces</taxon>
    </lineage>
</organism>
<dbReference type="Proteomes" id="UP001595839">
    <property type="component" value="Unassembled WGS sequence"/>
</dbReference>
<evidence type="ECO:0008006" key="4">
    <source>
        <dbReference type="Google" id="ProtNLM"/>
    </source>
</evidence>